<proteinExistence type="predicted"/>
<name>A0A9N7USS9_PLEPL</name>
<evidence type="ECO:0000313" key="2">
    <source>
        <dbReference type="Proteomes" id="UP001153269"/>
    </source>
</evidence>
<keyword evidence="2" id="KW-1185">Reference proteome</keyword>
<dbReference type="AlphaFoldDB" id="A0A9N7USS9"/>
<reference evidence="1" key="1">
    <citation type="submission" date="2020-03" db="EMBL/GenBank/DDBJ databases">
        <authorList>
            <person name="Weist P."/>
        </authorList>
    </citation>
    <scope>NUCLEOTIDE SEQUENCE</scope>
</reference>
<comment type="caution">
    <text evidence="1">The sequence shown here is derived from an EMBL/GenBank/DDBJ whole genome shotgun (WGS) entry which is preliminary data.</text>
</comment>
<protein>
    <submittedName>
        <fullName evidence="1">Uncharacterized protein</fullName>
    </submittedName>
</protein>
<evidence type="ECO:0000313" key="1">
    <source>
        <dbReference type="EMBL" id="CAB1437259.1"/>
    </source>
</evidence>
<accession>A0A9N7USS9</accession>
<organism evidence="1 2">
    <name type="scientific">Pleuronectes platessa</name>
    <name type="common">European plaice</name>
    <dbReference type="NCBI Taxonomy" id="8262"/>
    <lineage>
        <taxon>Eukaryota</taxon>
        <taxon>Metazoa</taxon>
        <taxon>Chordata</taxon>
        <taxon>Craniata</taxon>
        <taxon>Vertebrata</taxon>
        <taxon>Euteleostomi</taxon>
        <taxon>Actinopterygii</taxon>
        <taxon>Neopterygii</taxon>
        <taxon>Teleostei</taxon>
        <taxon>Neoteleostei</taxon>
        <taxon>Acanthomorphata</taxon>
        <taxon>Carangaria</taxon>
        <taxon>Pleuronectiformes</taxon>
        <taxon>Pleuronectoidei</taxon>
        <taxon>Pleuronectidae</taxon>
        <taxon>Pleuronectes</taxon>
    </lineage>
</organism>
<sequence>MHLTPEDSDFLRRSFFQLVKTPAGCVNESVWEHSRGSSGGFTVSERARCPLSVACGGTCRHEALVTSERGLSEWISVRPQCVTDTLTPVPRAALRPSDYPRHISSERAAPPIIRLTPFSDFDKVNIQPCRRTSISTAARLSARTNSAGMPHLSPSLARSPALSEVCYGICGNVRKERIL</sequence>
<gene>
    <name evidence="1" type="ORF">PLEPLA_LOCUS25278</name>
</gene>
<dbReference type="EMBL" id="CADEAL010002002">
    <property type="protein sequence ID" value="CAB1437259.1"/>
    <property type="molecule type" value="Genomic_DNA"/>
</dbReference>
<dbReference type="Proteomes" id="UP001153269">
    <property type="component" value="Unassembled WGS sequence"/>
</dbReference>